<proteinExistence type="predicted"/>
<comment type="caution">
    <text evidence="1">The sequence shown here is derived from an EMBL/GenBank/DDBJ whole genome shotgun (WGS) entry which is preliminary data.</text>
</comment>
<organism evidence="1 2">
    <name type="scientific">Ameca splendens</name>
    <dbReference type="NCBI Taxonomy" id="208324"/>
    <lineage>
        <taxon>Eukaryota</taxon>
        <taxon>Metazoa</taxon>
        <taxon>Chordata</taxon>
        <taxon>Craniata</taxon>
        <taxon>Vertebrata</taxon>
        <taxon>Euteleostomi</taxon>
        <taxon>Actinopterygii</taxon>
        <taxon>Neopterygii</taxon>
        <taxon>Teleostei</taxon>
        <taxon>Neoteleostei</taxon>
        <taxon>Acanthomorphata</taxon>
        <taxon>Ovalentaria</taxon>
        <taxon>Atherinomorphae</taxon>
        <taxon>Cyprinodontiformes</taxon>
        <taxon>Goodeidae</taxon>
        <taxon>Ameca</taxon>
    </lineage>
</organism>
<name>A0ABV0YVX0_9TELE</name>
<sequence>MPGPSLCGPCLGPSLCRGSGFAANLRGTCFHIADHLTPRFVGLPGISVAAGLLDACISVAAGLRIVSLFAGYFTADRSELCGAGPVAPLNSVPVGDDLL</sequence>
<evidence type="ECO:0000313" key="1">
    <source>
        <dbReference type="EMBL" id="MEQ2297846.1"/>
    </source>
</evidence>
<dbReference type="EMBL" id="JAHRIP010045152">
    <property type="protein sequence ID" value="MEQ2297846.1"/>
    <property type="molecule type" value="Genomic_DNA"/>
</dbReference>
<accession>A0ABV0YVX0</accession>
<feature type="non-terminal residue" evidence="1">
    <location>
        <position position="99"/>
    </location>
</feature>
<keyword evidence="2" id="KW-1185">Reference proteome</keyword>
<protein>
    <submittedName>
        <fullName evidence="1">Uncharacterized protein</fullName>
    </submittedName>
</protein>
<gene>
    <name evidence="1" type="ORF">AMECASPLE_038886</name>
</gene>
<reference evidence="1 2" key="1">
    <citation type="submission" date="2021-06" db="EMBL/GenBank/DDBJ databases">
        <authorList>
            <person name="Palmer J.M."/>
        </authorList>
    </citation>
    <scope>NUCLEOTIDE SEQUENCE [LARGE SCALE GENOMIC DNA]</scope>
    <source>
        <strain evidence="1 2">AS_MEX2019</strain>
        <tissue evidence="1">Muscle</tissue>
    </source>
</reference>
<evidence type="ECO:0000313" key="2">
    <source>
        <dbReference type="Proteomes" id="UP001469553"/>
    </source>
</evidence>
<dbReference type="Proteomes" id="UP001469553">
    <property type="component" value="Unassembled WGS sequence"/>
</dbReference>